<evidence type="ECO:0000313" key="1">
    <source>
        <dbReference type="EMBL" id="OWR52712.1"/>
    </source>
</evidence>
<evidence type="ECO:0000313" key="2">
    <source>
        <dbReference type="Proteomes" id="UP000007151"/>
    </source>
</evidence>
<protein>
    <submittedName>
        <fullName evidence="1">Uncharacterized protein</fullName>
    </submittedName>
</protein>
<dbReference type="EMBL" id="AGBW02008715">
    <property type="protein sequence ID" value="OWR52712.1"/>
    <property type="molecule type" value="Genomic_DNA"/>
</dbReference>
<accession>A0A212FG57</accession>
<gene>
    <name evidence="1" type="ORF">KGM_202539</name>
</gene>
<sequence length="738" mass="85180">MSIIGIRGIPPKLSLMQFIRKLAHVLNGQFEAFSATHKTKSKTFYLKLSPNLETHSTIEIINKTRFPFQLQAFLPKNVINIQMPQKTKKIPNTLRKALKIPLNFTPAQVLSITHEQIIMEMLSKFTKLYELSCSTYHFLLKTLYQTVYEKLEKVQSQGEFDSCYGLSKCYRDHYPHSSDIQLIKDIYMNYQLQMGLPETELNEKEFCEYIVECPDESASCTNLMNLSHEYSCKIISKIMDHINSYDFDKNRHPSAAIQVRQHIKKLSPLMPQIVKSIMKNQFNISDNETFELVRVYGEPFLPNKKIMNPFLRKFSYKSAERSERIYNLITVKIPTSNYFKILKSDGTNIIIEGHFQVLNFDPKVKKPKTCYIRLSEDLDPQKVSNMIRKLRIGPYKLYAYQPPDIPNLKIGKGLNKVKNTINNPNLKPRFTSKALPVVKKPLKPTKPLKPLKPAEAKKNAKVRKIQPIYSKEMLIKYTHEQIMLEMQSKFPGLHDLNNKVDDKLLTAVGQTVHKRLKEVAHNENSETCRKLSRMYRNIFPHSGDFQLISTTLYRIQDEMGMKRVQVVEKDLTAAIIRPYDFDKISPEQLQECSSKYSEDILKAVLDHVSNLSTTIDPLKDPIEEAARIKVKEQLKNMSPYLPGIVKGVISKHLIPQKACYYVVKIYGEPGLPARPLLWAWMQRFKMFNAIRSERMYNLLLARTPAAEMAALLAADGTIMGGSKLIIRPADTPYIRIPI</sequence>
<keyword evidence="2" id="KW-1185">Reference proteome</keyword>
<comment type="caution">
    <text evidence="1">The sequence shown here is derived from an EMBL/GenBank/DDBJ whole genome shotgun (WGS) entry which is preliminary data.</text>
</comment>
<reference evidence="1 2" key="1">
    <citation type="journal article" date="2011" name="Cell">
        <title>The monarch butterfly genome yields insights into long-distance migration.</title>
        <authorList>
            <person name="Zhan S."/>
            <person name="Merlin C."/>
            <person name="Boore J.L."/>
            <person name="Reppert S.M."/>
        </authorList>
    </citation>
    <scope>NUCLEOTIDE SEQUENCE [LARGE SCALE GENOMIC DNA]</scope>
    <source>
        <strain evidence="1">F-2</strain>
    </source>
</reference>
<organism evidence="1 2">
    <name type="scientific">Danaus plexippus plexippus</name>
    <dbReference type="NCBI Taxonomy" id="278856"/>
    <lineage>
        <taxon>Eukaryota</taxon>
        <taxon>Metazoa</taxon>
        <taxon>Ecdysozoa</taxon>
        <taxon>Arthropoda</taxon>
        <taxon>Hexapoda</taxon>
        <taxon>Insecta</taxon>
        <taxon>Pterygota</taxon>
        <taxon>Neoptera</taxon>
        <taxon>Endopterygota</taxon>
        <taxon>Lepidoptera</taxon>
        <taxon>Glossata</taxon>
        <taxon>Ditrysia</taxon>
        <taxon>Papilionoidea</taxon>
        <taxon>Nymphalidae</taxon>
        <taxon>Danainae</taxon>
        <taxon>Danaini</taxon>
        <taxon>Danaina</taxon>
        <taxon>Danaus</taxon>
        <taxon>Danaus</taxon>
    </lineage>
</organism>
<dbReference type="KEGG" id="dpl:KGM_202539"/>
<dbReference type="Proteomes" id="UP000007151">
    <property type="component" value="Unassembled WGS sequence"/>
</dbReference>
<dbReference type="InParanoid" id="A0A212FG57"/>
<dbReference type="eggNOG" id="ENOG502TC34">
    <property type="taxonomic scope" value="Eukaryota"/>
</dbReference>
<proteinExistence type="predicted"/>
<dbReference type="AlphaFoldDB" id="A0A212FG57"/>
<name>A0A212FG57_DANPL</name>